<dbReference type="Pfam" id="PF14372">
    <property type="entry name" value="hAT-like_RNase-H"/>
    <property type="match status" value="1"/>
</dbReference>
<evidence type="ECO:0000259" key="2">
    <source>
        <dbReference type="Pfam" id="PF14372"/>
    </source>
</evidence>
<dbReference type="PANTHER" id="PTHR23272:SF184">
    <property type="entry name" value="OS03G0311250 PROTEIN"/>
    <property type="match status" value="1"/>
</dbReference>
<gene>
    <name evidence="4" type="primary">LOC105853068</name>
</gene>
<protein>
    <submittedName>
        <fullName evidence="4">Zinc finger BED domain-containing protein DAYSLEEPER-like</fullName>
    </submittedName>
</protein>
<dbReference type="AlphaFoldDB" id="A0A1S3EI75"/>
<keyword evidence="3" id="KW-1185">Reference proteome</keyword>
<dbReference type="OrthoDB" id="1714351at2759"/>
<evidence type="ECO:0000256" key="1">
    <source>
        <dbReference type="SAM" id="MobiDB-lite"/>
    </source>
</evidence>
<dbReference type="InterPro" id="IPR025525">
    <property type="entry name" value="hAT-like_transposase_RNase-H"/>
</dbReference>
<dbReference type="InterPro" id="IPR012337">
    <property type="entry name" value="RNaseH-like_sf"/>
</dbReference>
<name>A0A1S3EI75_CICAR</name>
<feature type="region of interest" description="Disordered" evidence="1">
    <location>
        <begin position="71"/>
        <end position="92"/>
    </location>
</feature>
<reference evidence="4" key="1">
    <citation type="submission" date="2025-08" db="UniProtKB">
        <authorList>
            <consortium name="RefSeq"/>
        </authorList>
    </citation>
    <scope>IDENTIFICATION</scope>
    <source>
        <tissue evidence="4">Etiolated seedlings</tissue>
    </source>
</reference>
<feature type="domain" description="hAT-like transposase RNase-H fold" evidence="2">
    <location>
        <begin position="2"/>
        <end position="68"/>
    </location>
</feature>
<evidence type="ECO:0000313" key="4">
    <source>
        <dbReference type="RefSeq" id="XP_012575552.1"/>
    </source>
</evidence>
<accession>A0A1S3EI75</accession>
<dbReference type="SUPFAM" id="SSF53098">
    <property type="entry name" value="Ribonuclease H-like"/>
    <property type="match status" value="1"/>
</dbReference>
<evidence type="ECO:0000313" key="3">
    <source>
        <dbReference type="Proteomes" id="UP000087171"/>
    </source>
</evidence>
<dbReference type="RefSeq" id="XP_012575552.1">
    <property type="nucleotide sequence ID" value="XM_012720098.1"/>
</dbReference>
<sequence length="136" mass="16019">MGISMKSKYDKYWGNIDGINVLLLIVVVLDPTCKFGYVNYFLDYFFEVDGEALKTKLSSSLKSIYREYEGMEEGSQSMEESQPEENDNDIHDMSFYKKSTGQIIDPKSKLDKYLAEKCEPYFVEFDILNWWKFFET</sequence>
<dbReference type="GeneID" id="105853068"/>
<dbReference type="Proteomes" id="UP000087171">
    <property type="component" value="Unplaced"/>
</dbReference>
<dbReference type="PANTHER" id="PTHR23272">
    <property type="entry name" value="BED FINGER-RELATED"/>
    <property type="match status" value="1"/>
</dbReference>
<dbReference type="GO" id="GO:0003677">
    <property type="term" value="F:DNA binding"/>
    <property type="evidence" value="ECO:0007669"/>
    <property type="project" value="InterPro"/>
</dbReference>
<organism evidence="3 4">
    <name type="scientific">Cicer arietinum</name>
    <name type="common">Chickpea</name>
    <name type="synonym">Garbanzo</name>
    <dbReference type="NCBI Taxonomy" id="3827"/>
    <lineage>
        <taxon>Eukaryota</taxon>
        <taxon>Viridiplantae</taxon>
        <taxon>Streptophyta</taxon>
        <taxon>Embryophyta</taxon>
        <taxon>Tracheophyta</taxon>
        <taxon>Spermatophyta</taxon>
        <taxon>Magnoliopsida</taxon>
        <taxon>eudicotyledons</taxon>
        <taxon>Gunneridae</taxon>
        <taxon>Pentapetalae</taxon>
        <taxon>rosids</taxon>
        <taxon>fabids</taxon>
        <taxon>Fabales</taxon>
        <taxon>Fabaceae</taxon>
        <taxon>Papilionoideae</taxon>
        <taxon>50 kb inversion clade</taxon>
        <taxon>NPAAA clade</taxon>
        <taxon>Hologalegina</taxon>
        <taxon>IRL clade</taxon>
        <taxon>Cicereae</taxon>
        <taxon>Cicer</taxon>
    </lineage>
</organism>
<proteinExistence type="predicted"/>
<dbReference type="KEGG" id="cam:105853068"/>